<gene>
    <name evidence="10" type="primary">glnQ</name>
    <name evidence="10" type="ORF">EMEDMD4_910096</name>
</gene>
<dbReference type="Pfam" id="PF00005">
    <property type="entry name" value="ABC_tran"/>
    <property type="match status" value="1"/>
</dbReference>
<keyword evidence="3" id="KW-0813">Transport</keyword>
<dbReference type="RefSeq" id="WP_028055190.1">
    <property type="nucleotide sequence ID" value="NZ_CABFNB010000163.1"/>
</dbReference>
<dbReference type="InterPro" id="IPR017871">
    <property type="entry name" value="ABC_transporter-like_CS"/>
</dbReference>
<dbReference type="PROSITE" id="PS50893">
    <property type="entry name" value="ABC_TRANSPORTER_2"/>
    <property type="match status" value="1"/>
</dbReference>
<evidence type="ECO:0000256" key="8">
    <source>
        <dbReference type="ARBA" id="ARBA00023136"/>
    </source>
</evidence>
<dbReference type="GO" id="GO:0005886">
    <property type="term" value="C:plasma membrane"/>
    <property type="evidence" value="ECO:0007669"/>
    <property type="project" value="UniProtKB-SubCell"/>
</dbReference>
<dbReference type="AlphaFoldDB" id="A0A508XC30"/>
<organism evidence="10">
    <name type="scientific">Sinorhizobium medicae</name>
    <dbReference type="NCBI Taxonomy" id="110321"/>
    <lineage>
        <taxon>Bacteria</taxon>
        <taxon>Pseudomonadati</taxon>
        <taxon>Pseudomonadota</taxon>
        <taxon>Alphaproteobacteria</taxon>
        <taxon>Hyphomicrobiales</taxon>
        <taxon>Rhizobiaceae</taxon>
        <taxon>Sinorhizobium/Ensifer group</taxon>
        <taxon>Sinorhizobium</taxon>
    </lineage>
</organism>
<evidence type="ECO:0000256" key="2">
    <source>
        <dbReference type="ARBA" id="ARBA00005417"/>
    </source>
</evidence>
<dbReference type="GO" id="GO:0015424">
    <property type="term" value="F:ABC-type amino acid transporter activity"/>
    <property type="evidence" value="ECO:0007669"/>
    <property type="project" value="InterPro"/>
</dbReference>
<dbReference type="InterPro" id="IPR003593">
    <property type="entry name" value="AAA+_ATPase"/>
</dbReference>
<dbReference type="SUPFAM" id="SSF52540">
    <property type="entry name" value="P-loop containing nucleoside triphosphate hydrolases"/>
    <property type="match status" value="1"/>
</dbReference>
<evidence type="ECO:0000256" key="6">
    <source>
        <dbReference type="ARBA" id="ARBA00022840"/>
    </source>
</evidence>
<dbReference type="InterPro" id="IPR027417">
    <property type="entry name" value="P-loop_NTPase"/>
</dbReference>
<feature type="domain" description="ABC transporter" evidence="9">
    <location>
        <begin position="20"/>
        <end position="264"/>
    </location>
</feature>
<dbReference type="InterPro" id="IPR003439">
    <property type="entry name" value="ABC_transporter-like_ATP-bd"/>
</dbReference>
<sequence length="266" mass="29791">MNIAKQDRRWPDRPDPENIVELRGVRLDYGILNVLHDVNLTIREGETVAIIGPSGSGKTTLLRCINYLARPTAGEVWVDRHLVGQVEKGGKLHPATEGVLRLHRLETGMVFQQFNLFRNMTVLQNVMYAPVACRVTSKEEARDRAVRLIERVGLGGKLSARPHELSGGQQQRIAIARALAMQPKVMLFDEATSALDPELAREVLEVMRELAREGMTMVVVTHEMGFARNVADRVVFMENGRIVEDGAPAVIFSDQAPKRIRNFLSH</sequence>
<evidence type="ECO:0000313" key="10">
    <source>
        <dbReference type="EMBL" id="VTZ65879.1"/>
    </source>
</evidence>
<evidence type="ECO:0000256" key="1">
    <source>
        <dbReference type="ARBA" id="ARBA00004202"/>
    </source>
</evidence>
<evidence type="ECO:0000256" key="4">
    <source>
        <dbReference type="ARBA" id="ARBA00022475"/>
    </source>
</evidence>
<dbReference type="GeneID" id="61614527"/>
<dbReference type="Proteomes" id="UP000507954">
    <property type="component" value="Unassembled WGS sequence"/>
</dbReference>
<dbReference type="PANTHER" id="PTHR43166:SF9">
    <property type="entry name" value="GLUTAMATE_ASPARTATE IMPORT ATP-BINDING PROTEIN GLTL"/>
    <property type="match status" value="1"/>
</dbReference>
<evidence type="ECO:0000256" key="5">
    <source>
        <dbReference type="ARBA" id="ARBA00022741"/>
    </source>
</evidence>
<dbReference type="GO" id="GO:0016887">
    <property type="term" value="F:ATP hydrolysis activity"/>
    <property type="evidence" value="ECO:0007669"/>
    <property type="project" value="InterPro"/>
</dbReference>
<dbReference type="PANTHER" id="PTHR43166">
    <property type="entry name" value="AMINO ACID IMPORT ATP-BINDING PROTEIN"/>
    <property type="match status" value="1"/>
</dbReference>
<dbReference type="PROSITE" id="PS00211">
    <property type="entry name" value="ABC_TRANSPORTER_1"/>
    <property type="match status" value="1"/>
</dbReference>
<proteinExistence type="inferred from homology"/>
<dbReference type="InterPro" id="IPR030679">
    <property type="entry name" value="ABC_ATPase_HisP-typ"/>
</dbReference>
<keyword evidence="4" id="KW-1003">Cell membrane</keyword>
<accession>A0A508XC30</accession>
<protein>
    <submittedName>
        <fullName evidence="10">Glutamine transporter subunit ATP-binding component of ABC superfamily</fullName>
    </submittedName>
</protein>
<keyword evidence="7" id="KW-0029">Amino-acid transport</keyword>
<evidence type="ECO:0000256" key="3">
    <source>
        <dbReference type="ARBA" id="ARBA00022448"/>
    </source>
</evidence>
<evidence type="ECO:0000256" key="7">
    <source>
        <dbReference type="ARBA" id="ARBA00022970"/>
    </source>
</evidence>
<dbReference type="EMBL" id="CABFNB010000163">
    <property type="protein sequence ID" value="VTZ65879.1"/>
    <property type="molecule type" value="Genomic_DNA"/>
</dbReference>
<dbReference type="InterPro" id="IPR050086">
    <property type="entry name" value="MetN_ABC_transporter-like"/>
</dbReference>
<evidence type="ECO:0000259" key="9">
    <source>
        <dbReference type="PROSITE" id="PS50893"/>
    </source>
</evidence>
<keyword evidence="8" id="KW-0472">Membrane</keyword>
<keyword evidence="6 10" id="KW-0067">ATP-binding</keyword>
<name>A0A508XC30_9HYPH</name>
<dbReference type="GO" id="GO:0005524">
    <property type="term" value="F:ATP binding"/>
    <property type="evidence" value="ECO:0007669"/>
    <property type="project" value="UniProtKB-KW"/>
</dbReference>
<reference evidence="10" key="1">
    <citation type="submission" date="2019-06" db="EMBL/GenBank/DDBJ databases">
        <authorList>
            <person name="Le Quere A."/>
            <person name="Colella S."/>
        </authorList>
    </citation>
    <scope>NUCLEOTIDE SEQUENCE</scope>
    <source>
        <strain evidence="10">EmedicaeMD41</strain>
    </source>
</reference>
<dbReference type="PIRSF" id="PIRSF039085">
    <property type="entry name" value="ABC_ATPase_HisP"/>
    <property type="match status" value="1"/>
</dbReference>
<dbReference type="Gene3D" id="3.40.50.300">
    <property type="entry name" value="P-loop containing nucleotide triphosphate hydrolases"/>
    <property type="match status" value="1"/>
</dbReference>
<comment type="subcellular location">
    <subcellularLocation>
        <location evidence="1">Cell membrane</location>
        <topology evidence="1">Peripheral membrane protein</topology>
    </subcellularLocation>
</comment>
<comment type="similarity">
    <text evidence="2">Belongs to the ABC transporter superfamily.</text>
</comment>
<keyword evidence="5" id="KW-0547">Nucleotide-binding</keyword>
<dbReference type="CDD" id="cd03262">
    <property type="entry name" value="ABC_HisP_GlnQ"/>
    <property type="match status" value="1"/>
</dbReference>
<dbReference type="SMART" id="SM00382">
    <property type="entry name" value="AAA"/>
    <property type="match status" value="1"/>
</dbReference>